<dbReference type="InterPro" id="IPR051239">
    <property type="entry name" value="2'-dNMP_N-hydrolase"/>
</dbReference>
<proteinExistence type="predicted"/>
<reference evidence="1 2" key="1">
    <citation type="submission" date="2016-10" db="EMBL/GenBank/DDBJ databases">
        <title>Alkaliphiles isolated from bioreactors.</title>
        <authorList>
            <person name="Salah Z."/>
            <person name="Rout S.P."/>
            <person name="Humphreys P.N."/>
        </authorList>
    </citation>
    <scope>NUCLEOTIDE SEQUENCE [LARGE SCALE GENOMIC DNA]</scope>
    <source>
        <strain evidence="1 2">ZS02</strain>
    </source>
</reference>
<dbReference type="PANTHER" id="PTHR15364:SF0">
    <property type="entry name" value="2'-DEOXYNUCLEOSIDE 5'-PHOSPHATE N-HYDROLASE 1"/>
    <property type="match status" value="1"/>
</dbReference>
<dbReference type="Pfam" id="PF05014">
    <property type="entry name" value="Nuc_deoxyrib_tr"/>
    <property type="match status" value="1"/>
</dbReference>
<keyword evidence="1" id="KW-0808">Transferase</keyword>
<dbReference type="EMBL" id="MTHD01000002">
    <property type="protein sequence ID" value="OMG54716.1"/>
    <property type="molecule type" value="Genomic_DNA"/>
</dbReference>
<comment type="caution">
    <text evidence="1">The sequence shown here is derived from an EMBL/GenBank/DDBJ whole genome shotgun (WGS) entry which is preliminary data.</text>
</comment>
<dbReference type="GO" id="GO:0016740">
    <property type="term" value="F:transferase activity"/>
    <property type="evidence" value="ECO:0007669"/>
    <property type="project" value="UniProtKB-KW"/>
</dbReference>
<dbReference type="Gene3D" id="3.40.50.450">
    <property type="match status" value="1"/>
</dbReference>
<dbReference type="Proteomes" id="UP000187526">
    <property type="component" value="Unassembled WGS sequence"/>
</dbReference>
<dbReference type="GO" id="GO:0070694">
    <property type="term" value="F:5-hydroxymethyl-dUMP N-hydrolase activity"/>
    <property type="evidence" value="ECO:0007669"/>
    <property type="project" value="TreeGrafter"/>
</dbReference>
<keyword evidence="2" id="KW-1185">Reference proteome</keyword>
<name>A0A1R1I7I8_9RHOO</name>
<organism evidence="1 2">
    <name type="scientific">Azonexus hydrophilus</name>
    <dbReference type="NCBI Taxonomy" id="418702"/>
    <lineage>
        <taxon>Bacteria</taxon>
        <taxon>Pseudomonadati</taxon>
        <taxon>Pseudomonadota</taxon>
        <taxon>Betaproteobacteria</taxon>
        <taxon>Rhodocyclales</taxon>
        <taxon>Azonexaceae</taxon>
        <taxon>Azonexus</taxon>
    </lineage>
</organism>
<dbReference type="STRING" id="418702.BJN45_05790"/>
<dbReference type="PANTHER" id="PTHR15364">
    <property type="entry name" value="2'-DEOXYNUCLEOSIDE 5'-PHOSPHATE N-HYDROLASE 1"/>
    <property type="match status" value="1"/>
</dbReference>
<dbReference type="AlphaFoldDB" id="A0A1R1I7I8"/>
<evidence type="ECO:0000313" key="1">
    <source>
        <dbReference type="EMBL" id="OMG54716.1"/>
    </source>
</evidence>
<evidence type="ECO:0000313" key="2">
    <source>
        <dbReference type="Proteomes" id="UP000187526"/>
    </source>
</evidence>
<dbReference type="GO" id="GO:0009159">
    <property type="term" value="P:deoxyribonucleoside monophosphate catabolic process"/>
    <property type="evidence" value="ECO:0007669"/>
    <property type="project" value="TreeGrafter"/>
</dbReference>
<sequence>MKIYLAGPDVFRPDALAWAEQARALLQRHGHHALIPLDNTETTAAGIYRANIALIAEADAVIANLNPFRGCEPDSGTAFEVGYAIASKKTVIGYLDDDRPQIEKLAGSVDAQGMSIENFGLPINLMLGIPCRIVRGSLTDALALLDGD</sequence>
<dbReference type="SUPFAM" id="SSF52309">
    <property type="entry name" value="N-(deoxy)ribosyltransferase-like"/>
    <property type="match status" value="1"/>
</dbReference>
<dbReference type="InterPro" id="IPR007710">
    <property type="entry name" value="Nucleoside_deoxyribTrfase"/>
</dbReference>
<dbReference type="OrthoDB" id="9795789at2"/>
<gene>
    <name evidence="1" type="ORF">BJN45_05790</name>
</gene>
<dbReference type="RefSeq" id="WP_076093035.1">
    <property type="nucleotide sequence ID" value="NZ_MTHD01000002.1"/>
</dbReference>
<protein>
    <submittedName>
        <fullName evidence="1">Nucleoside 2-deoxyribosyltransferase</fullName>
    </submittedName>
</protein>
<accession>A0A1R1I7I8</accession>